<evidence type="ECO:0000256" key="3">
    <source>
        <dbReference type="SAM" id="Phobius"/>
    </source>
</evidence>
<evidence type="ECO:0000259" key="4">
    <source>
        <dbReference type="PROSITE" id="PS51123"/>
    </source>
</evidence>
<dbReference type="SUPFAM" id="SSF103088">
    <property type="entry name" value="OmpA-like"/>
    <property type="match status" value="1"/>
</dbReference>
<feature type="region of interest" description="Disordered" evidence="2">
    <location>
        <begin position="1"/>
        <end position="22"/>
    </location>
</feature>
<keyword evidence="5" id="KW-0282">Flagellum</keyword>
<accession>A0A2A2TPQ9</accession>
<evidence type="ECO:0000313" key="5">
    <source>
        <dbReference type="EMBL" id="PAX60459.1"/>
    </source>
</evidence>
<dbReference type="InterPro" id="IPR050330">
    <property type="entry name" value="Bact_OuterMem_StrucFunc"/>
</dbReference>
<dbReference type="Proteomes" id="UP000218238">
    <property type="component" value="Unassembled WGS sequence"/>
</dbReference>
<sequence length="591" mass="67670">MSKFSTNGFSKEFSNLDNQEPEESIKDELNELRTLLLGVEPKKLSQVCEYIETQKIKPEDISRILPEAVILRSLQDKQFVEAMIPTIEQAVETSVQRDLNILSNAIFPILGPSTRRAIASALEEMLQSLDKTLEHGFSIQSFKWRLEARQTGKSFAEVVLLRTLIYRVEQVFLIHKKTGLLLQHVVASQVAVQDPDLVSAMLTAIQDFVKDSFSVDNGDRLHTLNFGELTIWIEEGPTAVLAGIIRGNAPHELRLVFQDTIEKIHLRFDNELYNFQGETEPFNISQPYLEDCLKVRYQTPKKTNYRYAYTLIGLIIFGLCIWGSLIIREQKQWNNFIQRLSSQPGITITKVQKENGKYLITGMRDPLAVDVDKIREEHNINPEKIKSKFEPYLSLQPEFITKRAEALLQPPKTVLLKVESDGILYATGSAPEKWISETRKMWHFIPGITQFQEKNLSNIDVSQIERFQQEIEREKLLFQEGKNDLIASEVSKLEKIFAKLQKMVIMAKSLNQNVKIKIIGHTSATGTEQYNLQLSQARAEQIKSYFISKGLSEENFYTQGLGSNQPLTSSTIKQDIDTNRRVGFKVDRINK</sequence>
<protein>
    <submittedName>
        <fullName evidence="5">Flagellar motor protein MotB</fullName>
    </submittedName>
</protein>
<comment type="caution">
    <text evidence="5">The sequence shown here is derived from an EMBL/GenBank/DDBJ whole genome shotgun (WGS) entry which is preliminary data.</text>
</comment>
<dbReference type="RefSeq" id="WP_095720004.1">
    <property type="nucleotide sequence ID" value="NZ_NTFS01000009.1"/>
</dbReference>
<keyword evidence="3" id="KW-0812">Transmembrane</keyword>
<dbReference type="PANTHER" id="PTHR30329:SF21">
    <property type="entry name" value="LIPOPROTEIN YIAD-RELATED"/>
    <property type="match status" value="1"/>
</dbReference>
<evidence type="ECO:0000313" key="6">
    <source>
        <dbReference type="Proteomes" id="UP000218238"/>
    </source>
</evidence>
<keyword evidence="5" id="KW-0969">Cilium</keyword>
<dbReference type="PANTHER" id="PTHR30329">
    <property type="entry name" value="STATOR ELEMENT OF FLAGELLAR MOTOR COMPLEX"/>
    <property type="match status" value="1"/>
</dbReference>
<evidence type="ECO:0000256" key="2">
    <source>
        <dbReference type="SAM" id="MobiDB-lite"/>
    </source>
</evidence>
<dbReference type="InterPro" id="IPR036737">
    <property type="entry name" value="OmpA-like_sf"/>
</dbReference>
<dbReference type="AlphaFoldDB" id="A0A2A2TPQ9"/>
<dbReference type="PROSITE" id="PS51123">
    <property type="entry name" value="OMPA_2"/>
    <property type="match status" value="1"/>
</dbReference>
<keyword evidence="3" id="KW-1133">Transmembrane helix</keyword>
<dbReference type="CDD" id="cd07185">
    <property type="entry name" value="OmpA_C-like"/>
    <property type="match status" value="1"/>
</dbReference>
<feature type="compositionally biased region" description="Polar residues" evidence="2">
    <location>
        <begin position="1"/>
        <end position="18"/>
    </location>
</feature>
<keyword evidence="6" id="KW-1185">Reference proteome</keyword>
<dbReference type="EMBL" id="NTFS01000009">
    <property type="protein sequence ID" value="PAX60459.1"/>
    <property type="molecule type" value="Genomic_DNA"/>
</dbReference>
<name>A0A2A2TPQ9_9CYAN</name>
<keyword evidence="5" id="KW-0966">Cell projection</keyword>
<gene>
    <name evidence="5" type="ORF">CK510_01545</name>
</gene>
<dbReference type="InterPro" id="IPR006665">
    <property type="entry name" value="OmpA-like"/>
</dbReference>
<feature type="transmembrane region" description="Helical" evidence="3">
    <location>
        <begin position="307"/>
        <end position="327"/>
    </location>
</feature>
<organism evidence="5 6">
    <name type="scientific">Brunnivagina elsteri CCALA 953</name>
    <dbReference type="NCBI Taxonomy" id="987040"/>
    <lineage>
        <taxon>Bacteria</taxon>
        <taxon>Bacillati</taxon>
        <taxon>Cyanobacteriota</taxon>
        <taxon>Cyanophyceae</taxon>
        <taxon>Nostocales</taxon>
        <taxon>Calotrichaceae</taxon>
        <taxon>Brunnivagina</taxon>
    </lineage>
</organism>
<dbReference type="GO" id="GO:0016020">
    <property type="term" value="C:membrane"/>
    <property type="evidence" value="ECO:0007669"/>
    <property type="project" value="UniProtKB-UniRule"/>
</dbReference>
<dbReference type="Pfam" id="PF00691">
    <property type="entry name" value="OmpA"/>
    <property type="match status" value="1"/>
</dbReference>
<reference evidence="5 6" key="1">
    <citation type="submission" date="2017-08" db="EMBL/GenBank/DDBJ databases">
        <title>Draft genome sequence of filamentous cyanobacterium Calothrix elsteri CCALA 953.</title>
        <authorList>
            <person name="Gagunashvili A.N."/>
            <person name="Elster J."/>
            <person name="Andresson O.S."/>
        </authorList>
    </citation>
    <scope>NUCLEOTIDE SEQUENCE [LARGE SCALE GENOMIC DNA]</scope>
    <source>
        <strain evidence="5 6">CCALA 953</strain>
    </source>
</reference>
<evidence type="ECO:0000256" key="1">
    <source>
        <dbReference type="PROSITE-ProRule" id="PRU00473"/>
    </source>
</evidence>
<dbReference type="OrthoDB" id="5347798at2"/>
<proteinExistence type="predicted"/>
<keyword evidence="1 3" id="KW-0472">Membrane</keyword>
<dbReference type="Gene3D" id="3.30.1330.60">
    <property type="entry name" value="OmpA-like domain"/>
    <property type="match status" value="1"/>
</dbReference>
<feature type="domain" description="OmpA-like" evidence="4">
    <location>
        <begin position="465"/>
        <end position="590"/>
    </location>
</feature>